<gene>
    <name evidence="1" type="ORF">H9L23_02375</name>
</gene>
<evidence type="ECO:0000313" key="2">
    <source>
        <dbReference type="Proteomes" id="UP000515806"/>
    </source>
</evidence>
<dbReference type="KEGG" id="proe:H9L23_02375"/>
<dbReference type="RefSeq" id="WP_187593493.1">
    <property type="nucleotide sequence ID" value="NZ_CP060723.1"/>
</dbReference>
<keyword evidence="2" id="KW-1185">Reference proteome</keyword>
<accession>A0A7G9QHZ8</accession>
<proteinExistence type="predicted"/>
<organism evidence="1 2">
    <name type="scientific">Pedobacter roseus</name>
    <dbReference type="NCBI Taxonomy" id="336820"/>
    <lineage>
        <taxon>Bacteria</taxon>
        <taxon>Pseudomonadati</taxon>
        <taxon>Bacteroidota</taxon>
        <taxon>Sphingobacteriia</taxon>
        <taxon>Sphingobacteriales</taxon>
        <taxon>Sphingobacteriaceae</taxon>
        <taxon>Pedobacter</taxon>
    </lineage>
</organism>
<evidence type="ECO:0000313" key="1">
    <source>
        <dbReference type="EMBL" id="QNN42973.1"/>
    </source>
</evidence>
<protein>
    <submittedName>
        <fullName evidence="1">Uncharacterized protein</fullName>
    </submittedName>
</protein>
<reference evidence="1 2" key="1">
    <citation type="submission" date="2020-08" db="EMBL/GenBank/DDBJ databases">
        <title>Genome sequence of Pedobacter roseus KACC 11594T.</title>
        <authorList>
            <person name="Hyun D.-W."/>
            <person name="Bae J.-W."/>
        </authorList>
    </citation>
    <scope>NUCLEOTIDE SEQUENCE [LARGE SCALE GENOMIC DNA]</scope>
    <source>
        <strain evidence="1 2">KACC 11594</strain>
    </source>
</reference>
<dbReference type="EMBL" id="CP060723">
    <property type="protein sequence ID" value="QNN42973.1"/>
    <property type="molecule type" value="Genomic_DNA"/>
</dbReference>
<sequence>MSKNNIDEMTADKCADLLAKGKVLSNKIGPKPGFNFIQMLRDGKIDLLLGAQQKYPRAKWVIKRFKS</sequence>
<name>A0A7G9QHZ8_9SPHI</name>
<dbReference type="Proteomes" id="UP000515806">
    <property type="component" value="Chromosome"/>
</dbReference>
<dbReference type="AlphaFoldDB" id="A0A7G9QHZ8"/>